<dbReference type="AlphaFoldDB" id="A0AAE0P3U9"/>
<sequence length="269" mass="29945">MSSSNPVQLPPGFEVRKLEQTHCTWAQALITHSNVFLSPFWSVVYPEKKVERAYKTFVGCDYVCSFSIDSGYSYGVFDTTYKFKNPESAAEDGKLYWDPKEVDTATEELLLKQMDFPLVSVALAYDPAVTPMDVSKMGPLIEALPLFSTMIGGLESLDPRDPEGRKPKTPKEVLYRSSTITRADYMGRKLSKCLAHWLMKEVAADGVQSIQIDTAHPAVDHVWMNPPAPFTSVRLATLDTAVYETEVDGKAVKPFVPCGILCTRVLATF</sequence>
<gene>
    <name evidence="1" type="ORF">B0H63DRAFT_386403</name>
</gene>
<reference evidence="1" key="2">
    <citation type="submission" date="2023-06" db="EMBL/GenBank/DDBJ databases">
        <authorList>
            <consortium name="Lawrence Berkeley National Laboratory"/>
            <person name="Haridas S."/>
            <person name="Hensen N."/>
            <person name="Bonometti L."/>
            <person name="Westerberg I."/>
            <person name="Brannstrom I.O."/>
            <person name="Guillou S."/>
            <person name="Cros-Aarteil S."/>
            <person name="Calhoun S."/>
            <person name="Kuo A."/>
            <person name="Mondo S."/>
            <person name="Pangilinan J."/>
            <person name="Riley R."/>
            <person name="LaButti K."/>
            <person name="Andreopoulos B."/>
            <person name="Lipzen A."/>
            <person name="Chen C."/>
            <person name="Yanf M."/>
            <person name="Daum C."/>
            <person name="Ng V."/>
            <person name="Clum A."/>
            <person name="Steindorff A."/>
            <person name="Ohm R."/>
            <person name="Martin F."/>
            <person name="Silar P."/>
            <person name="Natvig D."/>
            <person name="Lalanne C."/>
            <person name="Gautier V."/>
            <person name="Ament-velasquez S.L."/>
            <person name="Kruys A."/>
            <person name="Hutchinson M.I."/>
            <person name="Powell A.J."/>
            <person name="Barry K."/>
            <person name="Miller A.N."/>
            <person name="Grigoriev I.V."/>
            <person name="Debuchy R."/>
            <person name="Gladieux P."/>
            <person name="Thoren M.H."/>
            <person name="Johannesson H."/>
        </authorList>
    </citation>
    <scope>NUCLEOTIDE SEQUENCE</scope>
    <source>
        <strain evidence="1">CBS 232.78</strain>
    </source>
</reference>
<evidence type="ECO:0000313" key="1">
    <source>
        <dbReference type="EMBL" id="KAK3392806.1"/>
    </source>
</evidence>
<evidence type="ECO:0000313" key="2">
    <source>
        <dbReference type="Proteomes" id="UP001285441"/>
    </source>
</evidence>
<comment type="caution">
    <text evidence="1">The sequence shown here is derived from an EMBL/GenBank/DDBJ whole genome shotgun (WGS) entry which is preliminary data.</text>
</comment>
<dbReference type="EMBL" id="JAULSW010000001">
    <property type="protein sequence ID" value="KAK3392806.1"/>
    <property type="molecule type" value="Genomic_DNA"/>
</dbReference>
<keyword evidence="2" id="KW-1185">Reference proteome</keyword>
<reference evidence="1" key="1">
    <citation type="journal article" date="2023" name="Mol. Phylogenet. Evol.">
        <title>Genome-scale phylogeny and comparative genomics of the fungal order Sordariales.</title>
        <authorList>
            <person name="Hensen N."/>
            <person name="Bonometti L."/>
            <person name="Westerberg I."/>
            <person name="Brannstrom I.O."/>
            <person name="Guillou S."/>
            <person name="Cros-Aarteil S."/>
            <person name="Calhoun S."/>
            <person name="Haridas S."/>
            <person name="Kuo A."/>
            <person name="Mondo S."/>
            <person name="Pangilinan J."/>
            <person name="Riley R."/>
            <person name="LaButti K."/>
            <person name="Andreopoulos B."/>
            <person name="Lipzen A."/>
            <person name="Chen C."/>
            <person name="Yan M."/>
            <person name="Daum C."/>
            <person name="Ng V."/>
            <person name="Clum A."/>
            <person name="Steindorff A."/>
            <person name="Ohm R.A."/>
            <person name="Martin F."/>
            <person name="Silar P."/>
            <person name="Natvig D.O."/>
            <person name="Lalanne C."/>
            <person name="Gautier V."/>
            <person name="Ament-Velasquez S.L."/>
            <person name="Kruys A."/>
            <person name="Hutchinson M.I."/>
            <person name="Powell A.J."/>
            <person name="Barry K."/>
            <person name="Miller A.N."/>
            <person name="Grigoriev I.V."/>
            <person name="Debuchy R."/>
            <person name="Gladieux P."/>
            <person name="Hiltunen Thoren M."/>
            <person name="Johannesson H."/>
        </authorList>
    </citation>
    <scope>NUCLEOTIDE SEQUENCE</scope>
    <source>
        <strain evidence="1">CBS 232.78</strain>
    </source>
</reference>
<protein>
    <submittedName>
        <fullName evidence="1">Uncharacterized protein</fullName>
    </submittedName>
</protein>
<accession>A0AAE0P3U9</accession>
<organism evidence="1 2">
    <name type="scientific">Podospora didyma</name>
    <dbReference type="NCBI Taxonomy" id="330526"/>
    <lineage>
        <taxon>Eukaryota</taxon>
        <taxon>Fungi</taxon>
        <taxon>Dikarya</taxon>
        <taxon>Ascomycota</taxon>
        <taxon>Pezizomycotina</taxon>
        <taxon>Sordariomycetes</taxon>
        <taxon>Sordariomycetidae</taxon>
        <taxon>Sordariales</taxon>
        <taxon>Podosporaceae</taxon>
        <taxon>Podospora</taxon>
    </lineage>
</organism>
<name>A0AAE0P3U9_9PEZI</name>
<dbReference type="Proteomes" id="UP001285441">
    <property type="component" value="Unassembled WGS sequence"/>
</dbReference>
<proteinExistence type="predicted"/>